<evidence type="ECO:0000313" key="2">
    <source>
        <dbReference type="Proteomes" id="UP001589710"/>
    </source>
</evidence>
<organism evidence="1 2">
    <name type="scientific">Streptomyces yanii</name>
    <dbReference type="NCBI Taxonomy" id="78510"/>
    <lineage>
        <taxon>Bacteria</taxon>
        <taxon>Bacillati</taxon>
        <taxon>Actinomycetota</taxon>
        <taxon>Actinomycetes</taxon>
        <taxon>Kitasatosporales</taxon>
        <taxon>Streptomycetaceae</taxon>
        <taxon>Streptomyces</taxon>
    </lineage>
</organism>
<proteinExistence type="predicted"/>
<sequence length="166" mass="17109">MSGDAADIGGKSAGPVVPVGLARRQAVDRLLALDVTGALTTSHVRLVADGAGVSLRTVWRWLAAARAEGRVDALPRGRFTVTAEVHARLVLWCGNAAAVHRELQAEAEGTGEGVPSLATLQRAVRRDLSPGQRAALAGGERARRRGTMCICGGRGSGAMPAAGRSL</sequence>
<protein>
    <submittedName>
        <fullName evidence="1">Uncharacterized protein</fullName>
    </submittedName>
</protein>
<dbReference type="RefSeq" id="WP_386143588.1">
    <property type="nucleotide sequence ID" value="NZ_BAAAXD010000048.1"/>
</dbReference>
<dbReference type="Proteomes" id="UP001589710">
    <property type="component" value="Unassembled WGS sequence"/>
</dbReference>
<reference evidence="1 2" key="1">
    <citation type="submission" date="2024-09" db="EMBL/GenBank/DDBJ databases">
        <authorList>
            <person name="Sun Q."/>
            <person name="Mori K."/>
        </authorList>
    </citation>
    <scope>NUCLEOTIDE SEQUENCE [LARGE SCALE GENOMIC DNA]</scope>
    <source>
        <strain evidence="1 2">JCM 3331</strain>
    </source>
</reference>
<dbReference type="EMBL" id="JBHMCG010000013">
    <property type="protein sequence ID" value="MFB9571399.1"/>
    <property type="molecule type" value="Genomic_DNA"/>
</dbReference>
<gene>
    <name evidence="1" type="ORF">ACFFTL_03335</name>
</gene>
<comment type="caution">
    <text evidence="1">The sequence shown here is derived from an EMBL/GenBank/DDBJ whole genome shotgun (WGS) entry which is preliminary data.</text>
</comment>
<accession>A0ABV5R0N1</accession>
<name>A0ABV5R0N1_9ACTN</name>
<evidence type="ECO:0000313" key="1">
    <source>
        <dbReference type="EMBL" id="MFB9571399.1"/>
    </source>
</evidence>
<keyword evidence="2" id="KW-1185">Reference proteome</keyword>